<evidence type="ECO:0000256" key="2">
    <source>
        <dbReference type="ARBA" id="ARBA00022475"/>
    </source>
</evidence>
<evidence type="ECO:0000256" key="3">
    <source>
        <dbReference type="ARBA" id="ARBA00022729"/>
    </source>
</evidence>
<evidence type="ECO:0000256" key="10">
    <source>
        <dbReference type="SAM" id="SignalP"/>
    </source>
</evidence>
<evidence type="ECO:0000256" key="5">
    <source>
        <dbReference type="ARBA" id="ARBA00023136"/>
    </source>
</evidence>
<comment type="subcellular location">
    <subcellularLocation>
        <location evidence="1">Cell membrane</location>
    </subcellularLocation>
</comment>
<dbReference type="CDD" id="cd00096">
    <property type="entry name" value="Ig"/>
    <property type="match status" value="1"/>
</dbReference>
<organism evidence="12 13">
    <name type="scientific">Scylla paramamosain</name>
    <name type="common">Mud crab</name>
    <dbReference type="NCBI Taxonomy" id="85552"/>
    <lineage>
        <taxon>Eukaryota</taxon>
        <taxon>Metazoa</taxon>
        <taxon>Ecdysozoa</taxon>
        <taxon>Arthropoda</taxon>
        <taxon>Crustacea</taxon>
        <taxon>Multicrustacea</taxon>
        <taxon>Malacostraca</taxon>
        <taxon>Eumalacostraca</taxon>
        <taxon>Eucarida</taxon>
        <taxon>Decapoda</taxon>
        <taxon>Pleocyemata</taxon>
        <taxon>Brachyura</taxon>
        <taxon>Eubrachyura</taxon>
        <taxon>Portunoidea</taxon>
        <taxon>Portunidae</taxon>
        <taxon>Portuninae</taxon>
        <taxon>Scylla</taxon>
    </lineage>
</organism>
<protein>
    <recommendedName>
        <fullName evidence="11">Ig-like domain-containing protein</fullName>
    </recommendedName>
</protein>
<dbReference type="InterPro" id="IPR051170">
    <property type="entry name" value="Neural/epithelial_adhesion"/>
</dbReference>
<feature type="compositionally biased region" description="Basic and acidic residues" evidence="9">
    <location>
        <begin position="348"/>
        <end position="357"/>
    </location>
</feature>
<dbReference type="Gene3D" id="2.60.40.10">
    <property type="entry name" value="Immunoglobulins"/>
    <property type="match status" value="3"/>
</dbReference>
<dbReference type="Pfam" id="PF07679">
    <property type="entry name" value="I-set"/>
    <property type="match status" value="2"/>
</dbReference>
<evidence type="ECO:0000313" key="13">
    <source>
        <dbReference type="Proteomes" id="UP001487740"/>
    </source>
</evidence>
<feature type="compositionally biased region" description="Basic and acidic residues" evidence="9">
    <location>
        <begin position="365"/>
        <end position="374"/>
    </location>
</feature>
<name>A0AAW0TEN1_SCYPA</name>
<keyword evidence="6" id="KW-1015">Disulfide bond</keyword>
<dbReference type="PANTHER" id="PTHR12231:SF253">
    <property type="entry name" value="DPR-INTERACTING PROTEIN ETA, ISOFORM B-RELATED"/>
    <property type="match status" value="1"/>
</dbReference>
<evidence type="ECO:0000256" key="8">
    <source>
        <dbReference type="ARBA" id="ARBA00023319"/>
    </source>
</evidence>
<keyword evidence="5" id="KW-0472">Membrane</keyword>
<evidence type="ECO:0000256" key="6">
    <source>
        <dbReference type="ARBA" id="ARBA00023157"/>
    </source>
</evidence>
<keyword evidence="4" id="KW-0677">Repeat</keyword>
<dbReference type="SMART" id="SM00408">
    <property type="entry name" value="IGc2"/>
    <property type="match status" value="3"/>
</dbReference>
<dbReference type="InterPro" id="IPR003599">
    <property type="entry name" value="Ig_sub"/>
</dbReference>
<evidence type="ECO:0000259" key="11">
    <source>
        <dbReference type="PROSITE" id="PS50835"/>
    </source>
</evidence>
<dbReference type="AlphaFoldDB" id="A0AAW0TEN1"/>
<evidence type="ECO:0000256" key="4">
    <source>
        <dbReference type="ARBA" id="ARBA00022737"/>
    </source>
</evidence>
<keyword evidence="3 10" id="KW-0732">Signal</keyword>
<keyword evidence="8" id="KW-0393">Immunoglobulin domain</keyword>
<proteinExistence type="predicted"/>
<dbReference type="SUPFAM" id="SSF48726">
    <property type="entry name" value="Immunoglobulin"/>
    <property type="match status" value="3"/>
</dbReference>
<dbReference type="InterPro" id="IPR013783">
    <property type="entry name" value="Ig-like_fold"/>
</dbReference>
<dbReference type="PROSITE" id="PS50835">
    <property type="entry name" value="IG_LIKE"/>
    <property type="match status" value="3"/>
</dbReference>
<keyword evidence="2" id="KW-1003">Cell membrane</keyword>
<dbReference type="SMART" id="SM00409">
    <property type="entry name" value="IG"/>
    <property type="match status" value="3"/>
</dbReference>
<accession>A0AAW0TEN1</accession>
<dbReference type="InterPro" id="IPR013098">
    <property type="entry name" value="Ig_I-set"/>
</dbReference>
<dbReference type="Pfam" id="PF13927">
    <property type="entry name" value="Ig_3"/>
    <property type="match status" value="1"/>
</dbReference>
<dbReference type="InterPro" id="IPR003598">
    <property type="entry name" value="Ig_sub2"/>
</dbReference>
<dbReference type="InterPro" id="IPR036179">
    <property type="entry name" value="Ig-like_dom_sf"/>
</dbReference>
<evidence type="ECO:0000256" key="9">
    <source>
        <dbReference type="SAM" id="MobiDB-lite"/>
    </source>
</evidence>
<comment type="caution">
    <text evidence="12">The sequence shown here is derived from an EMBL/GenBank/DDBJ whole genome shotgun (WGS) entry which is preliminary data.</text>
</comment>
<dbReference type="InterPro" id="IPR013106">
    <property type="entry name" value="Ig_V-set"/>
</dbReference>
<dbReference type="GO" id="GO:0005886">
    <property type="term" value="C:plasma membrane"/>
    <property type="evidence" value="ECO:0007669"/>
    <property type="project" value="UniProtKB-SubCell"/>
</dbReference>
<sequence>MMERKHSKTCAALVLLLALILTLGGPNSAHGKVQHPPGIPKPSFSEPINNITVSKGRDITFTCVVKHLGQYKVGWVKADTKAIQAIHHQVVTHNPRVSVTYRDRTTWNLHIKNVQEDDRGVYMCQVNTDPMIAEMAHLEVVVPPEIVDNATSGETIVEEGNSVTLTCKARGFPQPVVSWKREENARIVLRDQGNKKVVTTEGEQLHLTRVKRSDMGAYLCIAKNGIPPSVSKRIMLKVTFSPLLEVPVHMIGSPIGKEVTIRCRVESSPKAVATWRKDPEEQMIISSRKYNVSEEQEGFYVTHMSLTIRNFTREDATTYRCVASNSLGSSTSSVQVYEIQPQKPSVVKVEEERKMDNHIPNPDSETDKAEDSHPLDFDHSLKTTYFPSGGGDSGFESDNEIPIVEEEMPKKTSRNTIFSIFSNAAARNEMTGGLRLAWVCVTAVLHWPLLAFIPPL</sequence>
<keyword evidence="7" id="KW-0325">Glycoprotein</keyword>
<evidence type="ECO:0000313" key="12">
    <source>
        <dbReference type="EMBL" id="KAK8384997.1"/>
    </source>
</evidence>
<feature type="domain" description="Ig-like" evidence="11">
    <location>
        <begin position="144"/>
        <end position="231"/>
    </location>
</feature>
<feature type="chain" id="PRO_5043564604" description="Ig-like domain-containing protein" evidence="10">
    <location>
        <begin position="25"/>
        <end position="456"/>
    </location>
</feature>
<evidence type="ECO:0000256" key="1">
    <source>
        <dbReference type="ARBA" id="ARBA00004236"/>
    </source>
</evidence>
<feature type="domain" description="Ig-like" evidence="11">
    <location>
        <begin position="242"/>
        <end position="337"/>
    </location>
</feature>
<dbReference type="InterPro" id="IPR007110">
    <property type="entry name" value="Ig-like_dom"/>
</dbReference>
<reference evidence="12 13" key="1">
    <citation type="submission" date="2023-03" db="EMBL/GenBank/DDBJ databases">
        <title>High-quality genome of Scylla paramamosain provides insights in environmental adaptation.</title>
        <authorList>
            <person name="Zhang L."/>
        </authorList>
    </citation>
    <scope>NUCLEOTIDE SEQUENCE [LARGE SCALE GENOMIC DNA]</scope>
    <source>
        <strain evidence="12">LZ_2023a</strain>
        <tissue evidence="12">Muscle</tissue>
    </source>
</reference>
<dbReference type="EMBL" id="JARAKH010000034">
    <property type="protein sequence ID" value="KAK8384997.1"/>
    <property type="molecule type" value="Genomic_DNA"/>
</dbReference>
<gene>
    <name evidence="12" type="ORF">O3P69_014514</name>
</gene>
<feature type="signal peptide" evidence="10">
    <location>
        <begin position="1"/>
        <end position="24"/>
    </location>
</feature>
<dbReference type="FunFam" id="2.60.40.10:FF:000328">
    <property type="entry name" value="CLUMA_CG000981, isoform A"/>
    <property type="match status" value="1"/>
</dbReference>
<feature type="domain" description="Ig-like" evidence="11">
    <location>
        <begin position="42"/>
        <end position="139"/>
    </location>
</feature>
<dbReference type="PANTHER" id="PTHR12231">
    <property type="entry name" value="CTX-RELATED TYPE I TRANSMEMBRANE PROTEIN"/>
    <property type="match status" value="1"/>
</dbReference>
<evidence type="ECO:0000256" key="7">
    <source>
        <dbReference type="ARBA" id="ARBA00023180"/>
    </source>
</evidence>
<dbReference type="SMART" id="SM00406">
    <property type="entry name" value="IGv"/>
    <property type="match status" value="3"/>
</dbReference>
<keyword evidence="13" id="KW-1185">Reference proteome</keyword>
<feature type="region of interest" description="Disordered" evidence="9">
    <location>
        <begin position="348"/>
        <end position="374"/>
    </location>
</feature>
<dbReference type="Proteomes" id="UP001487740">
    <property type="component" value="Unassembled WGS sequence"/>
</dbReference>
<dbReference type="GO" id="GO:0043005">
    <property type="term" value="C:neuron projection"/>
    <property type="evidence" value="ECO:0007669"/>
    <property type="project" value="TreeGrafter"/>
</dbReference>